<gene>
    <name evidence="5" type="primary">dapA_1</name>
    <name evidence="5" type="ORF">HG15A2_23690</name>
</gene>
<evidence type="ECO:0000313" key="5">
    <source>
        <dbReference type="EMBL" id="QDS99079.1"/>
    </source>
</evidence>
<dbReference type="CDD" id="cd00408">
    <property type="entry name" value="DHDPS-like"/>
    <property type="match status" value="1"/>
</dbReference>
<evidence type="ECO:0000256" key="1">
    <source>
        <dbReference type="ARBA" id="ARBA00007592"/>
    </source>
</evidence>
<evidence type="ECO:0000313" key="6">
    <source>
        <dbReference type="Proteomes" id="UP000319852"/>
    </source>
</evidence>
<dbReference type="SMART" id="SM01130">
    <property type="entry name" value="DHDPS"/>
    <property type="match status" value="1"/>
</dbReference>
<dbReference type="PRINTS" id="PR00146">
    <property type="entry name" value="DHPICSNTHASE"/>
</dbReference>
<dbReference type="InterPro" id="IPR002220">
    <property type="entry name" value="DapA-like"/>
</dbReference>
<dbReference type="PANTHER" id="PTHR12128:SF66">
    <property type="entry name" value="4-HYDROXY-2-OXOGLUTARATE ALDOLASE, MITOCHONDRIAL"/>
    <property type="match status" value="1"/>
</dbReference>
<dbReference type="GO" id="GO:0008840">
    <property type="term" value="F:4-hydroxy-tetrahydrodipicolinate synthase activity"/>
    <property type="evidence" value="ECO:0007669"/>
    <property type="project" value="UniProtKB-EC"/>
</dbReference>
<dbReference type="EMBL" id="CP036263">
    <property type="protein sequence ID" value="QDS99079.1"/>
    <property type="molecule type" value="Genomic_DNA"/>
</dbReference>
<dbReference type="RefSeq" id="WP_218932509.1">
    <property type="nucleotide sequence ID" value="NZ_CP036263.1"/>
</dbReference>
<dbReference type="PANTHER" id="PTHR12128">
    <property type="entry name" value="DIHYDRODIPICOLINATE SYNTHASE"/>
    <property type="match status" value="1"/>
</dbReference>
<dbReference type="InterPro" id="IPR013785">
    <property type="entry name" value="Aldolase_TIM"/>
</dbReference>
<evidence type="ECO:0000256" key="2">
    <source>
        <dbReference type="ARBA" id="ARBA00023239"/>
    </source>
</evidence>
<dbReference type="EC" id="4.3.3.7" evidence="5"/>
<comment type="similarity">
    <text evidence="1 3">Belongs to the DapA family.</text>
</comment>
<name>A0A517MW32_9BACT</name>
<proteinExistence type="inferred from homology"/>
<keyword evidence="6" id="KW-1185">Reference proteome</keyword>
<evidence type="ECO:0000256" key="4">
    <source>
        <dbReference type="PIRSR" id="PIRSR001365-1"/>
    </source>
</evidence>
<dbReference type="KEGG" id="amob:HG15A2_23690"/>
<organism evidence="5 6">
    <name type="scientific">Adhaeretor mobilis</name>
    <dbReference type="NCBI Taxonomy" id="1930276"/>
    <lineage>
        <taxon>Bacteria</taxon>
        <taxon>Pseudomonadati</taxon>
        <taxon>Planctomycetota</taxon>
        <taxon>Planctomycetia</taxon>
        <taxon>Pirellulales</taxon>
        <taxon>Lacipirellulaceae</taxon>
        <taxon>Adhaeretor</taxon>
    </lineage>
</organism>
<keyword evidence="2 3" id="KW-0456">Lyase</keyword>
<dbReference type="AlphaFoldDB" id="A0A517MW32"/>
<reference evidence="5 6" key="1">
    <citation type="submission" date="2019-02" db="EMBL/GenBank/DDBJ databases">
        <title>Deep-cultivation of Planctomycetes and their phenomic and genomic characterization uncovers novel biology.</title>
        <authorList>
            <person name="Wiegand S."/>
            <person name="Jogler M."/>
            <person name="Boedeker C."/>
            <person name="Pinto D."/>
            <person name="Vollmers J."/>
            <person name="Rivas-Marin E."/>
            <person name="Kohn T."/>
            <person name="Peeters S.H."/>
            <person name="Heuer A."/>
            <person name="Rast P."/>
            <person name="Oberbeckmann S."/>
            <person name="Bunk B."/>
            <person name="Jeske O."/>
            <person name="Meyerdierks A."/>
            <person name="Storesund J.E."/>
            <person name="Kallscheuer N."/>
            <person name="Luecker S."/>
            <person name="Lage O.M."/>
            <person name="Pohl T."/>
            <person name="Merkel B.J."/>
            <person name="Hornburger P."/>
            <person name="Mueller R.-W."/>
            <person name="Bruemmer F."/>
            <person name="Labrenz M."/>
            <person name="Spormann A.M."/>
            <person name="Op den Camp H."/>
            <person name="Overmann J."/>
            <person name="Amann R."/>
            <person name="Jetten M.S.M."/>
            <person name="Mascher T."/>
            <person name="Medema M.H."/>
            <person name="Devos D.P."/>
            <person name="Kaster A.-K."/>
            <person name="Ovreas L."/>
            <person name="Rohde M."/>
            <person name="Galperin M.Y."/>
            <person name="Jogler C."/>
        </authorList>
    </citation>
    <scope>NUCLEOTIDE SEQUENCE [LARGE SCALE GENOMIC DNA]</scope>
    <source>
        <strain evidence="5 6">HG15A2</strain>
    </source>
</reference>
<dbReference type="SUPFAM" id="SSF51569">
    <property type="entry name" value="Aldolase"/>
    <property type="match status" value="1"/>
</dbReference>
<feature type="active site" description="Schiff-base intermediate with substrate" evidence="4">
    <location>
        <position position="167"/>
    </location>
</feature>
<dbReference type="PIRSF" id="PIRSF001365">
    <property type="entry name" value="DHDPS"/>
    <property type="match status" value="1"/>
</dbReference>
<dbReference type="Pfam" id="PF00701">
    <property type="entry name" value="DHDPS"/>
    <property type="match status" value="1"/>
</dbReference>
<feature type="active site" description="Proton donor/acceptor" evidence="4">
    <location>
        <position position="139"/>
    </location>
</feature>
<evidence type="ECO:0000256" key="3">
    <source>
        <dbReference type="PIRNR" id="PIRNR001365"/>
    </source>
</evidence>
<dbReference type="Proteomes" id="UP000319852">
    <property type="component" value="Chromosome"/>
</dbReference>
<accession>A0A517MW32</accession>
<protein>
    <submittedName>
        <fullName evidence="5">4-hydroxy-tetrahydrodipicolinate synthase</fullName>
        <ecNumber evidence="5">4.3.3.7</ecNumber>
    </submittedName>
</protein>
<sequence length="340" mass="37261">MKDRISPECQLIAAVGTPLAVDESLEAAAFTAQLDRVWSSGVHGVFVAGTMGVGPLLADATYHQLVEQAVDITRGKGNLMIGASDLSFARTMDRIKLLNRYEIGGVVVLPPYFLRFSQEELIAYYSSLADASRSPLYLYDLPQRTYVEIEATTALTLAEHPNIAGIKCSGDLDQARELIGLVSEADVKFHVIVAQPSRLHDLVKVGVTRHLDGIYSLAPQWAVGIVEHTKNGRDDAACRLQSDLSLLLETMRDHGGISALTVLMNSVGISGQFAPRPFRQLTTTQCRELLAEPIVLKFLESERRVPQNNKIDMAETGTGSRRFHVHEKTPTAGNVLSRRV</sequence>
<dbReference type="Gene3D" id="3.20.20.70">
    <property type="entry name" value="Aldolase class I"/>
    <property type="match status" value="1"/>
</dbReference>